<accession>A0A2Z6RP80</accession>
<dbReference type="AlphaFoldDB" id="A0A2Z6RP80"/>
<protein>
    <recommendedName>
        <fullName evidence="3">Peptidase A2 domain-containing protein</fullName>
    </recommendedName>
</protein>
<evidence type="ECO:0008006" key="3">
    <source>
        <dbReference type="Google" id="ProtNLM"/>
    </source>
</evidence>
<reference evidence="1 2" key="1">
    <citation type="submission" date="2017-11" db="EMBL/GenBank/DDBJ databases">
        <title>The genome of Rhizophagus clarus HR1 reveals common genetic basis of auxotrophy among arbuscular mycorrhizal fungi.</title>
        <authorList>
            <person name="Kobayashi Y."/>
        </authorList>
    </citation>
    <scope>NUCLEOTIDE SEQUENCE [LARGE SCALE GENOMIC DNA]</scope>
    <source>
        <strain evidence="1 2">HR1</strain>
    </source>
</reference>
<sequence>MGTFETDQTEHEMLQTLFNTVAIRVDVINLFIARMSKNFRWPHSMPEHLRRSAFNNITKVGSKSSEELGLEVGLNLLFFYNALDKGEFAGRENDWVTIHNQKIIEYGQKYDYVKMGSILKIMPDAIQIPVDQTKLPRCPPARMVTVRRVNNGDDYKIRVRVKRPNENLIVQIPYDFYDAKRNKLYSCVLDTGAPETILPYYVKETLGDAGWDNYQCQVEDALVGNDFTDQLAYLHEPFSPVKFLDVGDEVRLATFVGTCS</sequence>
<organism evidence="1 2">
    <name type="scientific">Rhizophagus clarus</name>
    <dbReference type="NCBI Taxonomy" id="94130"/>
    <lineage>
        <taxon>Eukaryota</taxon>
        <taxon>Fungi</taxon>
        <taxon>Fungi incertae sedis</taxon>
        <taxon>Mucoromycota</taxon>
        <taxon>Glomeromycotina</taxon>
        <taxon>Glomeromycetes</taxon>
        <taxon>Glomerales</taxon>
        <taxon>Glomeraceae</taxon>
        <taxon>Rhizophagus</taxon>
    </lineage>
</organism>
<evidence type="ECO:0000313" key="2">
    <source>
        <dbReference type="Proteomes" id="UP000247702"/>
    </source>
</evidence>
<gene>
    <name evidence="1" type="ORF">RclHR1_03370006</name>
</gene>
<name>A0A2Z6RP80_9GLOM</name>
<dbReference type="Proteomes" id="UP000247702">
    <property type="component" value="Unassembled WGS sequence"/>
</dbReference>
<keyword evidence="2" id="KW-1185">Reference proteome</keyword>
<evidence type="ECO:0000313" key="1">
    <source>
        <dbReference type="EMBL" id="GBB98939.1"/>
    </source>
</evidence>
<proteinExistence type="predicted"/>
<dbReference type="EMBL" id="BEXD01002635">
    <property type="protein sequence ID" value="GBB98939.1"/>
    <property type="molecule type" value="Genomic_DNA"/>
</dbReference>
<comment type="caution">
    <text evidence="1">The sequence shown here is derived from an EMBL/GenBank/DDBJ whole genome shotgun (WGS) entry which is preliminary data.</text>
</comment>